<evidence type="ECO:0000313" key="1">
    <source>
        <dbReference type="Proteomes" id="UP000887579"/>
    </source>
</evidence>
<sequence>MWKTANYDLPEKKSHQGIQDFTNALNGAARLRYGKRSSAPLSPMAPESAPLESESAPASESSAAASEIIGYNPKFHAADWIPRYYQTDKRSPSSPLNSLDSMPQFLQSLNGAERLRFG</sequence>
<evidence type="ECO:0000313" key="2">
    <source>
        <dbReference type="WBParaSite" id="ES5_v2.g25595.t1"/>
    </source>
</evidence>
<dbReference type="Proteomes" id="UP000887579">
    <property type="component" value="Unplaced"/>
</dbReference>
<reference evidence="2" key="1">
    <citation type="submission" date="2022-11" db="UniProtKB">
        <authorList>
            <consortium name="WormBaseParasite"/>
        </authorList>
    </citation>
    <scope>IDENTIFICATION</scope>
</reference>
<accession>A0AC34G7C2</accession>
<name>A0AC34G7C2_9BILA</name>
<dbReference type="WBParaSite" id="ES5_v2.g25595.t1">
    <property type="protein sequence ID" value="ES5_v2.g25595.t1"/>
    <property type="gene ID" value="ES5_v2.g25595"/>
</dbReference>
<proteinExistence type="predicted"/>
<protein>
    <submittedName>
        <fullName evidence="2">Uncharacterized protein</fullName>
    </submittedName>
</protein>
<organism evidence="1 2">
    <name type="scientific">Panagrolaimus sp. ES5</name>
    <dbReference type="NCBI Taxonomy" id="591445"/>
    <lineage>
        <taxon>Eukaryota</taxon>
        <taxon>Metazoa</taxon>
        <taxon>Ecdysozoa</taxon>
        <taxon>Nematoda</taxon>
        <taxon>Chromadorea</taxon>
        <taxon>Rhabditida</taxon>
        <taxon>Tylenchina</taxon>
        <taxon>Panagrolaimomorpha</taxon>
        <taxon>Panagrolaimoidea</taxon>
        <taxon>Panagrolaimidae</taxon>
        <taxon>Panagrolaimus</taxon>
    </lineage>
</organism>